<dbReference type="SUPFAM" id="SSF46626">
    <property type="entry name" value="Cytochrome c"/>
    <property type="match status" value="1"/>
</dbReference>
<evidence type="ECO:0000259" key="6">
    <source>
        <dbReference type="PROSITE" id="PS51007"/>
    </source>
</evidence>
<sequence>MIADGRQIYADQCAACHGVDLEGQPEWRRPPPSGRLPAPPHDESGHTWHHPDELLFRIVKESTASIVGGGYESDMPGFAGVMSDAEIRAVLD</sequence>
<accession>A0A964T0L5</accession>
<dbReference type="PANTHER" id="PTHR35008">
    <property type="entry name" value="BLL4482 PROTEIN-RELATED"/>
    <property type="match status" value="1"/>
</dbReference>
<evidence type="ECO:0000256" key="4">
    <source>
        <dbReference type="PROSITE-ProRule" id="PRU00433"/>
    </source>
</evidence>
<organism evidence="7 8">
    <name type="scientific">Propylenella binzhouense</name>
    <dbReference type="NCBI Taxonomy" id="2555902"/>
    <lineage>
        <taxon>Bacteria</taxon>
        <taxon>Pseudomonadati</taxon>
        <taxon>Pseudomonadota</taxon>
        <taxon>Alphaproteobacteria</taxon>
        <taxon>Hyphomicrobiales</taxon>
        <taxon>Propylenellaceae</taxon>
        <taxon>Propylenella</taxon>
    </lineage>
</organism>
<evidence type="ECO:0000256" key="3">
    <source>
        <dbReference type="ARBA" id="ARBA00023004"/>
    </source>
</evidence>
<dbReference type="InterPro" id="IPR036909">
    <property type="entry name" value="Cyt_c-like_dom_sf"/>
</dbReference>
<dbReference type="Pfam" id="PF00034">
    <property type="entry name" value="Cytochrom_C"/>
    <property type="match status" value="1"/>
</dbReference>
<feature type="domain" description="Cytochrome c" evidence="6">
    <location>
        <begin position="1"/>
        <end position="92"/>
    </location>
</feature>
<dbReference type="Gene3D" id="1.10.760.10">
    <property type="entry name" value="Cytochrome c-like domain"/>
    <property type="match status" value="1"/>
</dbReference>
<evidence type="ECO:0000256" key="5">
    <source>
        <dbReference type="SAM" id="MobiDB-lite"/>
    </source>
</evidence>
<feature type="region of interest" description="Disordered" evidence="5">
    <location>
        <begin position="22"/>
        <end position="48"/>
    </location>
</feature>
<dbReference type="InterPro" id="IPR051459">
    <property type="entry name" value="Cytochrome_c-type_DH"/>
</dbReference>
<keyword evidence="1 4" id="KW-0349">Heme</keyword>
<dbReference type="AlphaFoldDB" id="A0A964T0L5"/>
<comment type="caution">
    <text evidence="7">The sequence shown here is derived from an EMBL/GenBank/DDBJ whole genome shotgun (WGS) entry which is preliminary data.</text>
</comment>
<dbReference type="EMBL" id="SPKJ01000001">
    <property type="protein sequence ID" value="MYZ46183.1"/>
    <property type="molecule type" value="Genomic_DNA"/>
</dbReference>
<dbReference type="OrthoDB" id="9811281at2"/>
<keyword evidence="8" id="KW-1185">Reference proteome</keyword>
<dbReference type="GO" id="GO:0009055">
    <property type="term" value="F:electron transfer activity"/>
    <property type="evidence" value="ECO:0007669"/>
    <property type="project" value="InterPro"/>
</dbReference>
<protein>
    <submittedName>
        <fullName evidence="7">Cytochrome c</fullName>
    </submittedName>
</protein>
<name>A0A964T0L5_9HYPH</name>
<gene>
    <name evidence="7" type="ORF">E4O86_00385</name>
</gene>
<dbReference type="PROSITE" id="PS51007">
    <property type="entry name" value="CYTC"/>
    <property type="match status" value="1"/>
</dbReference>
<dbReference type="Proteomes" id="UP000773614">
    <property type="component" value="Unassembled WGS sequence"/>
</dbReference>
<dbReference type="GO" id="GO:0020037">
    <property type="term" value="F:heme binding"/>
    <property type="evidence" value="ECO:0007669"/>
    <property type="project" value="InterPro"/>
</dbReference>
<keyword evidence="2 4" id="KW-0479">Metal-binding</keyword>
<evidence type="ECO:0000313" key="8">
    <source>
        <dbReference type="Proteomes" id="UP000773614"/>
    </source>
</evidence>
<keyword evidence="3 4" id="KW-0408">Iron</keyword>
<dbReference type="PANTHER" id="PTHR35008:SF4">
    <property type="entry name" value="BLL4482 PROTEIN"/>
    <property type="match status" value="1"/>
</dbReference>
<proteinExistence type="predicted"/>
<dbReference type="InterPro" id="IPR009056">
    <property type="entry name" value="Cyt_c-like_dom"/>
</dbReference>
<evidence type="ECO:0000256" key="1">
    <source>
        <dbReference type="ARBA" id="ARBA00022617"/>
    </source>
</evidence>
<dbReference type="GO" id="GO:0046872">
    <property type="term" value="F:metal ion binding"/>
    <property type="evidence" value="ECO:0007669"/>
    <property type="project" value="UniProtKB-KW"/>
</dbReference>
<evidence type="ECO:0000256" key="2">
    <source>
        <dbReference type="ARBA" id="ARBA00022723"/>
    </source>
</evidence>
<reference evidence="7" key="1">
    <citation type="submission" date="2019-03" db="EMBL/GenBank/DDBJ databases">
        <title>Afifella sp. nov., isolated from activated sludge.</title>
        <authorList>
            <person name="Li Q."/>
            <person name="Liu Y."/>
        </authorList>
    </citation>
    <scope>NUCLEOTIDE SEQUENCE</scope>
    <source>
        <strain evidence="7">L72</strain>
    </source>
</reference>
<feature type="compositionally biased region" description="Pro residues" evidence="5">
    <location>
        <begin position="30"/>
        <end position="39"/>
    </location>
</feature>
<evidence type="ECO:0000313" key="7">
    <source>
        <dbReference type="EMBL" id="MYZ46183.1"/>
    </source>
</evidence>